<feature type="transmembrane region" description="Helical" evidence="6">
    <location>
        <begin position="14"/>
        <end position="34"/>
    </location>
</feature>
<keyword evidence="3 6" id="KW-0812">Transmembrane</keyword>
<dbReference type="EMBL" id="KN550030">
    <property type="protein sequence ID" value="KHJ95227.1"/>
    <property type="molecule type" value="Genomic_DNA"/>
</dbReference>
<keyword evidence="4 6" id="KW-1133">Transmembrane helix</keyword>
<accession>A0A0B1THE0</accession>
<evidence type="ECO:0000256" key="6">
    <source>
        <dbReference type="SAM" id="Phobius"/>
    </source>
</evidence>
<comment type="similarity">
    <text evidence="2">Belongs to the SLC13A/DASS transporter (TC 2.A.47) family. NADC subfamily.</text>
</comment>
<reference evidence="7 8" key="1">
    <citation type="submission" date="2014-03" db="EMBL/GenBank/DDBJ databases">
        <title>Draft genome of the hookworm Oesophagostomum dentatum.</title>
        <authorList>
            <person name="Mitreva M."/>
        </authorList>
    </citation>
    <scope>NUCLEOTIDE SEQUENCE [LARGE SCALE GENOMIC DNA]</scope>
    <source>
        <strain evidence="7 8">OD-Hann</strain>
    </source>
</reference>
<dbReference type="OrthoDB" id="6493944at2759"/>
<dbReference type="GO" id="GO:0015137">
    <property type="term" value="F:citrate transmembrane transporter activity"/>
    <property type="evidence" value="ECO:0007669"/>
    <property type="project" value="TreeGrafter"/>
</dbReference>
<evidence type="ECO:0000256" key="3">
    <source>
        <dbReference type="ARBA" id="ARBA00022692"/>
    </source>
</evidence>
<sequence>MHWTSLLLRDVKTYFKTIWIIIAPIILLPVAFFGEEGKCAYCIFLMSCYWVGEVVPLGITSFLPIVLLPVLGILDVKNIAESYLNDTNMMFITSLMLSVAVEECQLHRRIALKMLTFVGAKPQWCVFH</sequence>
<dbReference type="PANTHER" id="PTHR10283:SF77">
    <property type="entry name" value="PROTEIN CBG18085"/>
    <property type="match status" value="1"/>
</dbReference>
<gene>
    <name evidence="7" type="ORF">OESDEN_04834</name>
</gene>
<organism evidence="7 8">
    <name type="scientific">Oesophagostomum dentatum</name>
    <name type="common">Nodular worm</name>
    <dbReference type="NCBI Taxonomy" id="61180"/>
    <lineage>
        <taxon>Eukaryota</taxon>
        <taxon>Metazoa</taxon>
        <taxon>Ecdysozoa</taxon>
        <taxon>Nematoda</taxon>
        <taxon>Chromadorea</taxon>
        <taxon>Rhabditida</taxon>
        <taxon>Rhabditina</taxon>
        <taxon>Rhabditomorpha</taxon>
        <taxon>Strongyloidea</taxon>
        <taxon>Strongylidae</taxon>
        <taxon>Oesophagostomum</taxon>
    </lineage>
</organism>
<evidence type="ECO:0000256" key="2">
    <source>
        <dbReference type="ARBA" id="ARBA00006772"/>
    </source>
</evidence>
<keyword evidence="8" id="KW-1185">Reference proteome</keyword>
<protein>
    <recommendedName>
        <fullName evidence="9">Sodium:sulfate symporter transmembrane region</fullName>
    </recommendedName>
</protein>
<name>A0A0B1THE0_OESDE</name>
<dbReference type="PANTHER" id="PTHR10283">
    <property type="entry name" value="SOLUTE CARRIER FAMILY 13 MEMBER"/>
    <property type="match status" value="1"/>
</dbReference>
<evidence type="ECO:0000256" key="1">
    <source>
        <dbReference type="ARBA" id="ARBA00004141"/>
    </source>
</evidence>
<keyword evidence="5 6" id="KW-0472">Membrane</keyword>
<comment type="subcellular location">
    <subcellularLocation>
        <location evidence="1">Membrane</location>
        <topology evidence="1">Multi-pass membrane protein</topology>
    </subcellularLocation>
</comment>
<dbReference type="GO" id="GO:0015141">
    <property type="term" value="F:succinate transmembrane transporter activity"/>
    <property type="evidence" value="ECO:0007669"/>
    <property type="project" value="TreeGrafter"/>
</dbReference>
<proteinExistence type="inferred from homology"/>
<evidence type="ECO:0008006" key="9">
    <source>
        <dbReference type="Google" id="ProtNLM"/>
    </source>
</evidence>
<feature type="transmembrane region" description="Helical" evidence="6">
    <location>
        <begin position="41"/>
        <end position="67"/>
    </location>
</feature>
<dbReference type="AlphaFoldDB" id="A0A0B1THE0"/>
<evidence type="ECO:0000256" key="5">
    <source>
        <dbReference type="ARBA" id="ARBA00023136"/>
    </source>
</evidence>
<dbReference type="Pfam" id="PF00939">
    <property type="entry name" value="Na_sulph_symp"/>
    <property type="match status" value="1"/>
</dbReference>
<dbReference type="Proteomes" id="UP000053660">
    <property type="component" value="Unassembled WGS sequence"/>
</dbReference>
<dbReference type="GO" id="GO:0005886">
    <property type="term" value="C:plasma membrane"/>
    <property type="evidence" value="ECO:0007669"/>
    <property type="project" value="TreeGrafter"/>
</dbReference>
<evidence type="ECO:0000313" key="7">
    <source>
        <dbReference type="EMBL" id="KHJ95227.1"/>
    </source>
</evidence>
<evidence type="ECO:0000313" key="8">
    <source>
        <dbReference type="Proteomes" id="UP000053660"/>
    </source>
</evidence>
<dbReference type="InterPro" id="IPR001898">
    <property type="entry name" value="SLC13A/DASS"/>
</dbReference>
<evidence type="ECO:0000256" key="4">
    <source>
        <dbReference type="ARBA" id="ARBA00022989"/>
    </source>
</evidence>